<feature type="region of interest" description="Disordered" evidence="5">
    <location>
        <begin position="819"/>
        <end position="1060"/>
    </location>
</feature>
<protein>
    <recommendedName>
        <fullName evidence="7">Amino acid transporter transmembrane domain-containing protein</fullName>
    </recommendedName>
</protein>
<feature type="compositionally biased region" description="Polar residues" evidence="5">
    <location>
        <begin position="632"/>
        <end position="648"/>
    </location>
</feature>
<dbReference type="Gene3D" id="1.20.1740.10">
    <property type="entry name" value="Amino acid/polyamine transporter I"/>
    <property type="match status" value="1"/>
</dbReference>
<dbReference type="PANTHER" id="PTHR16189">
    <property type="entry name" value="TRANSMEMBRANE PROTEIN 104-RELATED"/>
    <property type="match status" value="1"/>
</dbReference>
<feature type="transmembrane region" description="Helical" evidence="6">
    <location>
        <begin position="342"/>
        <end position="365"/>
    </location>
</feature>
<dbReference type="OrthoDB" id="294541at2759"/>
<dbReference type="GO" id="GO:0016020">
    <property type="term" value="C:membrane"/>
    <property type="evidence" value="ECO:0007669"/>
    <property type="project" value="UniProtKB-SubCell"/>
</dbReference>
<feature type="compositionally biased region" description="Low complexity" evidence="5">
    <location>
        <begin position="781"/>
        <end position="790"/>
    </location>
</feature>
<dbReference type="InterPro" id="IPR013057">
    <property type="entry name" value="AA_transpt_TM"/>
</dbReference>
<organism evidence="8 9">
    <name type="scientific">Linnemannia hyalina</name>
    <dbReference type="NCBI Taxonomy" id="64524"/>
    <lineage>
        <taxon>Eukaryota</taxon>
        <taxon>Fungi</taxon>
        <taxon>Fungi incertae sedis</taxon>
        <taxon>Mucoromycota</taxon>
        <taxon>Mortierellomycotina</taxon>
        <taxon>Mortierellomycetes</taxon>
        <taxon>Mortierellales</taxon>
        <taxon>Mortierellaceae</taxon>
        <taxon>Linnemannia</taxon>
    </lineage>
</organism>
<feature type="compositionally biased region" description="Polar residues" evidence="5">
    <location>
        <begin position="1214"/>
        <end position="1225"/>
    </location>
</feature>
<dbReference type="Pfam" id="PF01490">
    <property type="entry name" value="Aa_trans"/>
    <property type="match status" value="1"/>
</dbReference>
<feature type="compositionally biased region" description="Polar residues" evidence="5">
    <location>
        <begin position="1171"/>
        <end position="1184"/>
    </location>
</feature>
<keyword evidence="4 6" id="KW-0472">Membrane</keyword>
<dbReference type="EMBL" id="JAHRHY010000011">
    <property type="protein sequence ID" value="KAG9065609.1"/>
    <property type="molecule type" value="Genomic_DNA"/>
</dbReference>
<evidence type="ECO:0000256" key="3">
    <source>
        <dbReference type="ARBA" id="ARBA00022989"/>
    </source>
</evidence>
<feature type="domain" description="Amino acid transporter transmembrane" evidence="7">
    <location>
        <begin position="97"/>
        <end position="411"/>
    </location>
</feature>
<feature type="compositionally biased region" description="Basic and acidic residues" evidence="5">
    <location>
        <begin position="1185"/>
        <end position="1195"/>
    </location>
</feature>
<evidence type="ECO:0000313" key="9">
    <source>
        <dbReference type="Proteomes" id="UP000707451"/>
    </source>
</evidence>
<feature type="compositionally biased region" description="Gly residues" evidence="5">
    <location>
        <begin position="970"/>
        <end position="981"/>
    </location>
</feature>
<feature type="compositionally biased region" description="Low complexity" evidence="5">
    <location>
        <begin position="892"/>
        <end position="926"/>
    </location>
</feature>
<feature type="region of interest" description="Disordered" evidence="5">
    <location>
        <begin position="774"/>
        <end position="802"/>
    </location>
</feature>
<proteinExistence type="predicted"/>
<feature type="compositionally biased region" description="Low complexity" evidence="5">
    <location>
        <begin position="837"/>
        <end position="857"/>
    </location>
</feature>
<reference evidence="8" key="1">
    <citation type="submission" date="2021-06" db="EMBL/GenBank/DDBJ databases">
        <title>Genome Sequence of Mortierella hyaline Strain SCG-10, a Cold-Adapted, Nitrate-Reducing Fungus Isolated from Soil in Minnesota, USA.</title>
        <authorList>
            <person name="Aldossari N."/>
        </authorList>
    </citation>
    <scope>NUCLEOTIDE SEQUENCE</scope>
    <source>
        <strain evidence="8">SCG-10</strain>
    </source>
</reference>
<feature type="compositionally biased region" description="Low complexity" evidence="5">
    <location>
        <begin position="29"/>
        <end position="54"/>
    </location>
</feature>
<sequence length="1497" mass="160357">MAGVKELERLSVPASLGTGFSPSAPSPSPLTASSSATDSGSNTHSRYSSNNSNNRLSVLSHSASVRSSIASQRSATSIKSHVSTFQNVRFDPDPIKDISFWGGLALLISNMTGPGLVTLPIVAQSAGWLPTLVAFGVVSLLSSLSSLFICEAMTQVPGNEHFQSNVEFNNLVECFFGRRYHLLVQIICFLAMQTTNIASIAISAQLFDNLLIQIFHRTCGIQIIPHAAFVCVTEQLASASPFSGVMIMTAGVLLALSMILPLALLKLSENIWLQLASFILILLIVTQWIVTFFIHGLDTALVPVIGDDISQTFGTILFNYAFITTIPSWANAKQPNVSIHKTVGWSVTITTIIYILVAILGGMAFQIPNNSSLIQAISSSPDVTILSQITGYTFPIAALITSIPINIIVIRYNLIQSGACSYVWSNILAGVLPWLVAIPCMTGAGLTTIINWSSLFLVSTANFIIPFILYIYSKRHREKLNKLPIIEMEQQARLSRELSRSSISGHSRRNVSVSGSIRRRFTGSSLQSGTQPQLDLAIGPTTGIAAATIIPLSVGIGGSGVIHHSVSEENLNGESTRHGSRRRYHSHQNMGFGPSSANDIGEVVSGPYFSFYRDGEVFERESSSGHILEPSNPRSQSASSMHRPSGSTVILHDPGTERAQRKVLPRRVSHKDKILSMISDRHKRAVEKQTKMIQDEQSIKPVPPMILLSQSTAPEPEDDDQSSSIDLGLYSLENESYESEKYSERDYTGEANDISEANSNLSAALKKLNRKSSIITANQQPTGRSTLTLPPLSPPIRLTPPMMEIRSDSRPIIQLLERSEQHTLEPSPTFSPPRSPSSPRSALRLSPSSSPGRYSPRGGQEAPMSRRTSSPGFGSNKEPDVTFTDTTRLNPGAGSTSSSGGLASAFNLQLHHSPSPSTPDSSGSVHSLERRVSFSDESRTVVSPTELQRKASFGDESRRSGRTLVSTFLGGSGRSGTGPGTSPGSRDARVPFHDWKAPLLENHEEIDENEREDEIDLRDETLGPELSLAKTEQSQTPSSGSTPGSGSDSDGQRSEARRGSLGRMAAAFVAQPGAFSILTAPIGSSLVSGKAGEERHATSVQVPTLTITTQDTVDRSLGLKPTQGGAKHNVSAPSLSPSRPPTSLSGQAAGKRSHGRTVSASAEILDRSPRSQRSAFRTQSTQSLKEIHQKQDRLAAPESANSLSIHLTPPSPSLLPNAQFEATNPHSDEARDSVTPLASPAGQSSPQPSPQPRSPLHHRNSFNGRNSHRHSVTAPFQGGNNYSIPRFNPHPQTSPQHPPSPGSNSVLDQAPTSAQGLGSSWFSRRPHSRNPSRSTMASFGMPHSASSIPPSPLPTPSELTTTGGLGVGLGASGVAGAEKRSEDHYFPDSTTMGSLTIAAHNATAMGTTSTGTTVADASAVAEFERAEGRLHESNFHLPLYSIGFDARWSLHAIPDWFPLSSTKVAWSSLTILVLAIGSTIVYDFIQLAHGNDLVGGS</sequence>
<comment type="caution">
    <text evidence="8">The sequence shown here is derived from an EMBL/GenBank/DDBJ whole genome shotgun (WGS) entry which is preliminary data.</text>
</comment>
<feature type="transmembrane region" description="Helical" evidence="6">
    <location>
        <begin position="385"/>
        <end position="410"/>
    </location>
</feature>
<feature type="compositionally biased region" description="Basic and acidic residues" evidence="5">
    <location>
        <begin position="947"/>
        <end position="959"/>
    </location>
</feature>
<evidence type="ECO:0000256" key="2">
    <source>
        <dbReference type="ARBA" id="ARBA00022692"/>
    </source>
</evidence>
<feature type="compositionally biased region" description="Basic and acidic residues" evidence="5">
    <location>
        <begin position="927"/>
        <end position="939"/>
    </location>
</feature>
<feature type="region of interest" description="Disordered" evidence="5">
    <location>
        <begin position="14"/>
        <end position="54"/>
    </location>
</feature>
<feature type="transmembrane region" description="Helical" evidence="6">
    <location>
        <begin position="422"/>
        <end position="446"/>
    </location>
</feature>
<feature type="compositionally biased region" description="Basic residues" evidence="5">
    <location>
        <begin position="1255"/>
        <end position="1271"/>
    </location>
</feature>
<feature type="transmembrane region" description="Helical" evidence="6">
    <location>
        <begin position="182"/>
        <end position="207"/>
    </location>
</feature>
<evidence type="ECO:0000256" key="6">
    <source>
        <dbReference type="SAM" id="Phobius"/>
    </source>
</evidence>
<feature type="transmembrane region" description="Helical" evidence="6">
    <location>
        <begin position="242"/>
        <end position="265"/>
    </location>
</feature>
<evidence type="ECO:0000256" key="5">
    <source>
        <dbReference type="SAM" id="MobiDB-lite"/>
    </source>
</evidence>
<name>A0A9P7XTF8_9FUNG</name>
<evidence type="ECO:0000256" key="1">
    <source>
        <dbReference type="ARBA" id="ARBA00004370"/>
    </source>
</evidence>
<feature type="transmembrane region" description="Helical" evidence="6">
    <location>
        <begin position="272"/>
        <end position="297"/>
    </location>
</feature>
<feature type="transmembrane region" description="Helical" evidence="6">
    <location>
        <begin position="98"/>
        <end position="122"/>
    </location>
</feature>
<feature type="transmembrane region" description="Helical" evidence="6">
    <location>
        <begin position="309"/>
        <end position="330"/>
    </location>
</feature>
<feature type="compositionally biased region" description="Low complexity" evidence="5">
    <location>
        <begin position="1236"/>
        <end position="1246"/>
    </location>
</feature>
<feature type="compositionally biased region" description="Low complexity" evidence="5">
    <location>
        <begin position="1033"/>
        <end position="1049"/>
    </location>
</feature>
<feature type="transmembrane region" description="Helical" evidence="6">
    <location>
        <begin position="452"/>
        <end position="472"/>
    </location>
</feature>
<evidence type="ECO:0000259" key="7">
    <source>
        <dbReference type="Pfam" id="PF01490"/>
    </source>
</evidence>
<dbReference type="PANTHER" id="PTHR16189:SF3">
    <property type="entry name" value="AMINO ACID TRANSPORTER TRANSMEMBRANE DOMAIN-CONTAINING PROTEIN"/>
    <property type="match status" value="1"/>
</dbReference>
<keyword evidence="3 6" id="KW-1133">Transmembrane helix</keyword>
<keyword evidence="2 6" id="KW-0812">Transmembrane</keyword>
<evidence type="ECO:0000256" key="4">
    <source>
        <dbReference type="ARBA" id="ARBA00023136"/>
    </source>
</evidence>
<comment type="subcellular location">
    <subcellularLocation>
        <location evidence="1">Membrane</location>
    </subcellularLocation>
</comment>
<feature type="compositionally biased region" description="Gly residues" evidence="5">
    <location>
        <begin position="1363"/>
        <end position="1372"/>
    </location>
</feature>
<feature type="transmembrane region" description="Helical" evidence="6">
    <location>
        <begin position="128"/>
        <end position="150"/>
    </location>
</feature>
<feature type="compositionally biased region" description="Basic and acidic residues" evidence="5">
    <location>
        <begin position="986"/>
        <end position="996"/>
    </location>
</feature>
<feature type="compositionally biased region" description="Acidic residues" evidence="5">
    <location>
        <begin position="1004"/>
        <end position="1017"/>
    </location>
</feature>
<feature type="compositionally biased region" description="Polar residues" evidence="5">
    <location>
        <begin position="1302"/>
        <end position="1322"/>
    </location>
</feature>
<dbReference type="Proteomes" id="UP000707451">
    <property type="component" value="Unassembled WGS sequence"/>
</dbReference>
<feature type="compositionally biased region" description="Low complexity" evidence="5">
    <location>
        <begin position="1131"/>
        <end position="1145"/>
    </location>
</feature>
<feature type="region of interest" description="Disordered" evidence="5">
    <location>
        <begin position="622"/>
        <end position="652"/>
    </location>
</feature>
<keyword evidence="9" id="KW-1185">Reference proteome</keyword>
<gene>
    <name evidence="8" type="ORF">KI688_001898</name>
</gene>
<accession>A0A9P7XTF8</accession>
<evidence type="ECO:0000313" key="8">
    <source>
        <dbReference type="EMBL" id="KAG9065609.1"/>
    </source>
</evidence>
<feature type="region of interest" description="Disordered" evidence="5">
    <location>
        <begin position="1112"/>
        <end position="1372"/>
    </location>
</feature>